<evidence type="ECO:0000313" key="3">
    <source>
        <dbReference type="EMBL" id="SDF21403.1"/>
    </source>
</evidence>
<dbReference type="Gene3D" id="3.40.630.30">
    <property type="match status" value="1"/>
</dbReference>
<evidence type="ECO:0000313" key="4">
    <source>
        <dbReference type="Proteomes" id="UP000199406"/>
    </source>
</evidence>
<accession>A0A1G7J951</accession>
<feature type="domain" description="N-acetyltransferase" evidence="2">
    <location>
        <begin position="20"/>
        <end position="173"/>
    </location>
</feature>
<dbReference type="AlphaFoldDB" id="A0A1G7J951"/>
<protein>
    <submittedName>
        <fullName evidence="3">Protein N-acetyltransferase, RimJ/RimL family</fullName>
    </submittedName>
</protein>
<organism evidence="3 4">
    <name type="scientific">Blastococcus aurantiacus</name>
    <dbReference type="NCBI Taxonomy" id="1550231"/>
    <lineage>
        <taxon>Bacteria</taxon>
        <taxon>Bacillati</taxon>
        <taxon>Actinomycetota</taxon>
        <taxon>Actinomycetes</taxon>
        <taxon>Geodermatophilales</taxon>
        <taxon>Geodermatophilaceae</taxon>
        <taxon>Blastococcus</taxon>
    </lineage>
</organism>
<dbReference type="RefSeq" id="WP_218122278.1">
    <property type="nucleotide sequence ID" value="NZ_FNBT01000002.1"/>
</dbReference>
<dbReference type="Pfam" id="PF00583">
    <property type="entry name" value="Acetyltransf_1"/>
    <property type="match status" value="1"/>
</dbReference>
<dbReference type="EMBL" id="FNBT01000002">
    <property type="protein sequence ID" value="SDF21403.1"/>
    <property type="molecule type" value="Genomic_DNA"/>
</dbReference>
<dbReference type="GO" id="GO:0016747">
    <property type="term" value="F:acyltransferase activity, transferring groups other than amino-acyl groups"/>
    <property type="evidence" value="ECO:0007669"/>
    <property type="project" value="InterPro"/>
</dbReference>
<dbReference type="InterPro" id="IPR016181">
    <property type="entry name" value="Acyl_CoA_acyltransferase"/>
</dbReference>
<proteinExistence type="predicted"/>
<sequence length="175" mass="20116">MRGRQDDEAERQAGAESHEWSLRRMTPADLPELLDGQRRGAVLGLADVFDQTAHPFPLEEIRDRWVAELQDRSIAAYVVTRAGGGVLGFAARRGDELLHFGTSPETWGSGLATWLHDALLRTYPPEVRRLRLWVFGDNRRARRLYEKLGWTATGRQRRTSYPPHPLLLEYEVTRR</sequence>
<evidence type="ECO:0000259" key="2">
    <source>
        <dbReference type="PROSITE" id="PS51186"/>
    </source>
</evidence>
<dbReference type="SUPFAM" id="SSF55729">
    <property type="entry name" value="Acyl-CoA N-acyltransferases (Nat)"/>
    <property type="match status" value="1"/>
</dbReference>
<keyword evidence="3" id="KW-0808">Transferase</keyword>
<name>A0A1G7J951_9ACTN</name>
<feature type="region of interest" description="Disordered" evidence="1">
    <location>
        <begin position="1"/>
        <end position="22"/>
    </location>
</feature>
<dbReference type="Proteomes" id="UP000199406">
    <property type="component" value="Unassembled WGS sequence"/>
</dbReference>
<dbReference type="InterPro" id="IPR000182">
    <property type="entry name" value="GNAT_dom"/>
</dbReference>
<reference evidence="4" key="1">
    <citation type="submission" date="2016-10" db="EMBL/GenBank/DDBJ databases">
        <authorList>
            <person name="Varghese N."/>
            <person name="Submissions S."/>
        </authorList>
    </citation>
    <scope>NUCLEOTIDE SEQUENCE [LARGE SCALE GENOMIC DNA]</scope>
    <source>
        <strain evidence="4">DSM 44268</strain>
    </source>
</reference>
<dbReference type="PROSITE" id="PS51186">
    <property type="entry name" value="GNAT"/>
    <property type="match status" value="1"/>
</dbReference>
<keyword evidence="4" id="KW-1185">Reference proteome</keyword>
<evidence type="ECO:0000256" key="1">
    <source>
        <dbReference type="SAM" id="MobiDB-lite"/>
    </source>
</evidence>
<dbReference type="STRING" id="1550231.SAMN05660662_1368"/>
<gene>
    <name evidence="3" type="ORF">SAMN05660662_1368</name>
</gene>